<keyword evidence="3" id="KW-0269">Exonuclease</keyword>
<proteinExistence type="predicted"/>
<dbReference type="Pfam" id="PF00929">
    <property type="entry name" value="RNase_T"/>
    <property type="match status" value="1"/>
</dbReference>
<evidence type="ECO:0000259" key="4">
    <source>
        <dbReference type="SMART" id="SM00479"/>
    </source>
</evidence>
<evidence type="ECO:0000256" key="3">
    <source>
        <dbReference type="ARBA" id="ARBA00022839"/>
    </source>
</evidence>
<dbReference type="AlphaFoldDB" id="A0A1D1VTV7"/>
<dbReference type="EMBL" id="BDGG01000010">
    <property type="protein sequence ID" value="GAV04431.1"/>
    <property type="molecule type" value="Genomic_DNA"/>
</dbReference>
<accession>A0A1D1VTV7</accession>
<dbReference type="SUPFAM" id="SSF53098">
    <property type="entry name" value="Ribonuclease H-like"/>
    <property type="match status" value="1"/>
</dbReference>
<keyword evidence="6" id="KW-1185">Reference proteome</keyword>
<keyword evidence="1" id="KW-0540">Nuclease</keyword>
<dbReference type="InterPro" id="IPR013520">
    <property type="entry name" value="Ribonucl_H"/>
</dbReference>
<evidence type="ECO:0000256" key="2">
    <source>
        <dbReference type="ARBA" id="ARBA00022801"/>
    </source>
</evidence>
<dbReference type="InterPro" id="IPR047201">
    <property type="entry name" value="ERI-1_3'hExo-like"/>
</dbReference>
<dbReference type="Gene3D" id="3.30.420.10">
    <property type="entry name" value="Ribonuclease H-like superfamily/Ribonuclease H"/>
    <property type="match status" value="1"/>
</dbReference>
<comment type="caution">
    <text evidence="5">The sequence shown here is derived from an EMBL/GenBank/DDBJ whole genome shotgun (WGS) entry which is preliminary data.</text>
</comment>
<keyword evidence="2" id="KW-0378">Hydrolase</keyword>
<name>A0A1D1VTV7_RAMVA</name>
<dbReference type="PANTHER" id="PTHR23044:SF61">
    <property type="entry name" value="3'-5' EXORIBONUCLEASE 1-RELATED"/>
    <property type="match status" value="1"/>
</dbReference>
<dbReference type="GO" id="GO:0003676">
    <property type="term" value="F:nucleic acid binding"/>
    <property type="evidence" value="ECO:0007669"/>
    <property type="project" value="InterPro"/>
</dbReference>
<dbReference type="InterPro" id="IPR012337">
    <property type="entry name" value="RNaseH-like_sf"/>
</dbReference>
<reference evidence="5 6" key="1">
    <citation type="journal article" date="2016" name="Nat. Commun.">
        <title>Extremotolerant tardigrade genome and improved radiotolerance of human cultured cells by tardigrade-unique protein.</title>
        <authorList>
            <person name="Hashimoto T."/>
            <person name="Horikawa D.D."/>
            <person name="Saito Y."/>
            <person name="Kuwahara H."/>
            <person name="Kozuka-Hata H."/>
            <person name="Shin-I T."/>
            <person name="Minakuchi Y."/>
            <person name="Ohishi K."/>
            <person name="Motoyama A."/>
            <person name="Aizu T."/>
            <person name="Enomoto A."/>
            <person name="Kondo K."/>
            <person name="Tanaka S."/>
            <person name="Hara Y."/>
            <person name="Koshikawa S."/>
            <person name="Sagara H."/>
            <person name="Miura T."/>
            <person name="Yokobori S."/>
            <person name="Miyagawa K."/>
            <person name="Suzuki Y."/>
            <person name="Kubo T."/>
            <person name="Oyama M."/>
            <person name="Kohara Y."/>
            <person name="Fujiyama A."/>
            <person name="Arakawa K."/>
            <person name="Katayama T."/>
            <person name="Toyoda A."/>
            <person name="Kunieda T."/>
        </authorList>
    </citation>
    <scope>NUCLEOTIDE SEQUENCE [LARGE SCALE GENOMIC DNA]</scope>
    <source>
        <strain evidence="5 6">YOKOZUNA-1</strain>
    </source>
</reference>
<dbReference type="Proteomes" id="UP000186922">
    <property type="component" value="Unassembled WGS sequence"/>
</dbReference>
<evidence type="ECO:0000313" key="6">
    <source>
        <dbReference type="Proteomes" id="UP000186922"/>
    </source>
</evidence>
<organism evidence="5 6">
    <name type="scientific">Ramazzottius varieornatus</name>
    <name type="common">Water bear</name>
    <name type="synonym">Tardigrade</name>
    <dbReference type="NCBI Taxonomy" id="947166"/>
    <lineage>
        <taxon>Eukaryota</taxon>
        <taxon>Metazoa</taxon>
        <taxon>Ecdysozoa</taxon>
        <taxon>Tardigrada</taxon>
        <taxon>Eutardigrada</taxon>
        <taxon>Parachela</taxon>
        <taxon>Hypsibioidea</taxon>
        <taxon>Ramazzottiidae</taxon>
        <taxon>Ramazzottius</taxon>
    </lineage>
</organism>
<dbReference type="GO" id="GO:0000175">
    <property type="term" value="F:3'-5'-RNA exonuclease activity"/>
    <property type="evidence" value="ECO:0007669"/>
    <property type="project" value="InterPro"/>
</dbReference>
<dbReference type="OrthoDB" id="448399at2759"/>
<dbReference type="InterPro" id="IPR036397">
    <property type="entry name" value="RNaseH_sf"/>
</dbReference>
<dbReference type="CDD" id="cd06133">
    <property type="entry name" value="ERI-1_3'hExo_like"/>
    <property type="match status" value="1"/>
</dbReference>
<dbReference type="STRING" id="947166.A0A1D1VTV7"/>
<evidence type="ECO:0000256" key="1">
    <source>
        <dbReference type="ARBA" id="ARBA00022722"/>
    </source>
</evidence>
<gene>
    <name evidence="5" type="primary">RvY_14706-1</name>
    <name evidence="5" type="synonym">RvY_14706.1</name>
    <name evidence="5" type="ORF">RvY_14706</name>
</gene>
<dbReference type="PANTHER" id="PTHR23044">
    <property type="entry name" value="3'-5' EXONUCLEASE ERI1-RELATED"/>
    <property type="match status" value="1"/>
</dbReference>
<dbReference type="InterPro" id="IPR051274">
    <property type="entry name" value="3-5_Exoribonuclease"/>
</dbReference>
<protein>
    <recommendedName>
        <fullName evidence="4">Exonuclease domain-containing protein</fullName>
    </recommendedName>
</protein>
<feature type="domain" description="Exonuclease" evidence="4">
    <location>
        <begin position="102"/>
        <end position="286"/>
    </location>
</feature>
<sequence>MLSSVSSVSASNSFRQQVSSLLRVFQIVEREYNSRPPRSGSSDAYRLHRRVKDRDPYAFSKAYDSRVVKEPGFSNFIYEERMRSMGARAQLEVALPRQIYDYFLVLDFEATCDRDAPPHPQEIIEFPVLKVDSRTMKPVSQFHQYVSPSVNSELTPFCTQLTGIIQDMVDGQPQFSETLRRFDKWMETEGLLRPEVSSCFVTCGDWDLGMMLPNQANHFGVPLRPYFSKWINLKHAFSEAIGHYPRSMMLMLESLAIKHTGREHSGIDDCRNMMHIVQVLAQRGHVFRATGQVAPRSVLPKRLAPARNASSPEDFLITKHVSQS</sequence>
<evidence type="ECO:0000313" key="5">
    <source>
        <dbReference type="EMBL" id="GAV04431.1"/>
    </source>
</evidence>
<dbReference type="SMART" id="SM00479">
    <property type="entry name" value="EXOIII"/>
    <property type="match status" value="1"/>
</dbReference>